<keyword evidence="2" id="KW-1185">Reference proteome</keyword>
<name>A0ABT8XEZ9_9HYPH</name>
<evidence type="ECO:0000313" key="2">
    <source>
        <dbReference type="Proteomes" id="UP001177080"/>
    </source>
</evidence>
<dbReference type="RefSeq" id="WP_244760032.1">
    <property type="nucleotide sequence ID" value="NZ_JALJCJ010000002.1"/>
</dbReference>
<reference evidence="1" key="1">
    <citation type="submission" date="2022-04" db="EMBL/GenBank/DDBJ databases">
        <title>Shinella lacus sp. nov., a novel member of the genus Shinella from water.</title>
        <authorList>
            <person name="Deng Y."/>
        </authorList>
    </citation>
    <scope>NUCLEOTIDE SEQUENCE</scope>
    <source>
        <strain evidence="1">JCM 31239</strain>
    </source>
</reference>
<evidence type="ECO:0000313" key="1">
    <source>
        <dbReference type="EMBL" id="MDO6122324.1"/>
    </source>
</evidence>
<gene>
    <name evidence="1" type="ORF">GB928_014115</name>
</gene>
<evidence type="ECO:0008006" key="3">
    <source>
        <dbReference type="Google" id="ProtNLM"/>
    </source>
</evidence>
<dbReference type="EMBL" id="WHSC02000006">
    <property type="protein sequence ID" value="MDO6122324.1"/>
    <property type="molecule type" value="Genomic_DNA"/>
</dbReference>
<organism evidence="1 2">
    <name type="scientific">Shinella curvata</name>
    <dbReference type="NCBI Taxonomy" id="1817964"/>
    <lineage>
        <taxon>Bacteria</taxon>
        <taxon>Pseudomonadati</taxon>
        <taxon>Pseudomonadota</taxon>
        <taxon>Alphaproteobacteria</taxon>
        <taxon>Hyphomicrobiales</taxon>
        <taxon>Rhizobiaceae</taxon>
        <taxon>Shinella</taxon>
    </lineage>
</organism>
<sequence length="311" mass="34377">MTDVVATHRKLDAAFLDALEALAAAPAPNWWQDVLRSDDLFIAVRRNSLNAYYRGASIFKIDWIKECVVPSTHIKYLVRQAQTYVPLIDGRFQNPAASSMRESYEGPETLRQMMRAATSFAGPEKSGLHPLLVGDPAIIDAEIALTRAVTDEATTQQHDRLDAAVIRNTKTGPEVVFCEAKHFTNGALRATGDGLPAVIGQINDYENALTRYADALKDGYVEVAKALVRLNAMKKLVRNGDAPKLHDAILSIAQSNIPPLINAKPYLLIFGFDKAQRDDEAWVTHLQKLKDHLDGRVRAIGNPTRQSVAIR</sequence>
<proteinExistence type="predicted"/>
<comment type="caution">
    <text evidence="1">The sequence shown here is derived from an EMBL/GenBank/DDBJ whole genome shotgun (WGS) entry which is preliminary data.</text>
</comment>
<dbReference type="Proteomes" id="UP001177080">
    <property type="component" value="Unassembled WGS sequence"/>
</dbReference>
<accession>A0ABT8XEZ9</accession>
<protein>
    <recommendedName>
        <fullName evidence="3">Restriction endonuclease</fullName>
    </recommendedName>
</protein>